<gene>
    <name evidence="5" type="ORF">H4K34_02385</name>
</gene>
<dbReference type="InterPro" id="IPR003961">
    <property type="entry name" value="FN3_dom"/>
</dbReference>
<dbReference type="SUPFAM" id="SSF49299">
    <property type="entry name" value="PKD domain"/>
    <property type="match status" value="1"/>
</dbReference>
<feature type="domain" description="Fibronectin type-III" evidence="4">
    <location>
        <begin position="1107"/>
        <end position="1197"/>
    </location>
</feature>
<feature type="domain" description="PKD" evidence="3">
    <location>
        <begin position="1475"/>
        <end position="1541"/>
    </location>
</feature>
<dbReference type="SMART" id="SM00060">
    <property type="entry name" value="FN3"/>
    <property type="match status" value="5"/>
</dbReference>
<keyword evidence="1 2" id="KW-0732">Signal</keyword>
<dbReference type="PROSITE" id="PS50093">
    <property type="entry name" value="PKD"/>
    <property type="match status" value="1"/>
</dbReference>
<dbReference type="InterPro" id="IPR000601">
    <property type="entry name" value="PKD_dom"/>
</dbReference>
<evidence type="ECO:0000259" key="4">
    <source>
        <dbReference type="PROSITE" id="PS50853"/>
    </source>
</evidence>
<feature type="domain" description="Fibronectin type-III" evidence="4">
    <location>
        <begin position="735"/>
        <end position="834"/>
    </location>
</feature>
<dbReference type="InterPro" id="IPR036116">
    <property type="entry name" value="FN3_sf"/>
</dbReference>
<dbReference type="KEGG" id="chyd:H4K34_02385"/>
<dbReference type="Pfam" id="PF18962">
    <property type="entry name" value="Por_Secre_tail"/>
    <property type="match status" value="1"/>
</dbReference>
<dbReference type="InterPro" id="IPR026444">
    <property type="entry name" value="Secre_tail"/>
</dbReference>
<dbReference type="RefSeq" id="WP_210759239.1">
    <property type="nucleotide sequence ID" value="NZ_CP060139.1"/>
</dbReference>
<feature type="chain" id="PRO_5028887481" evidence="2">
    <location>
        <begin position="25"/>
        <end position="1626"/>
    </location>
</feature>
<keyword evidence="6" id="KW-1185">Reference proteome</keyword>
<dbReference type="InterPro" id="IPR013783">
    <property type="entry name" value="Ig-like_fold"/>
</dbReference>
<evidence type="ECO:0000313" key="5">
    <source>
        <dbReference type="EMBL" id="QNR24712.1"/>
    </source>
</evidence>
<evidence type="ECO:0000259" key="3">
    <source>
        <dbReference type="PROSITE" id="PS50093"/>
    </source>
</evidence>
<dbReference type="InterPro" id="IPR013320">
    <property type="entry name" value="ConA-like_dom_sf"/>
</dbReference>
<dbReference type="SMART" id="SM00089">
    <property type="entry name" value="PKD"/>
    <property type="match status" value="1"/>
</dbReference>
<feature type="domain" description="Fibronectin type-III" evidence="4">
    <location>
        <begin position="837"/>
        <end position="925"/>
    </location>
</feature>
<name>A0A7H0VG64_9FLAO</name>
<dbReference type="GO" id="GO:0004553">
    <property type="term" value="F:hydrolase activity, hydrolyzing O-glycosyl compounds"/>
    <property type="evidence" value="ECO:0007669"/>
    <property type="project" value="UniProtKB-ARBA"/>
</dbReference>
<dbReference type="InterPro" id="IPR022409">
    <property type="entry name" value="PKD/Chitinase_dom"/>
</dbReference>
<dbReference type="NCBIfam" id="TIGR04183">
    <property type="entry name" value="Por_Secre_tail"/>
    <property type="match status" value="1"/>
</dbReference>
<feature type="domain" description="Fibronectin type-III" evidence="4">
    <location>
        <begin position="486"/>
        <end position="578"/>
    </location>
</feature>
<evidence type="ECO:0000256" key="2">
    <source>
        <dbReference type="SAM" id="SignalP"/>
    </source>
</evidence>
<evidence type="ECO:0000313" key="6">
    <source>
        <dbReference type="Proteomes" id="UP000516305"/>
    </source>
</evidence>
<dbReference type="GO" id="GO:0005975">
    <property type="term" value="P:carbohydrate metabolic process"/>
    <property type="evidence" value="ECO:0007669"/>
    <property type="project" value="UniProtKB-ARBA"/>
</dbReference>
<evidence type="ECO:0000256" key="1">
    <source>
        <dbReference type="ARBA" id="ARBA00022729"/>
    </source>
</evidence>
<accession>A0A7H0VG64</accession>
<organism evidence="5 6">
    <name type="scientific">Croceimicrobium hydrocarbonivorans</name>
    <dbReference type="NCBI Taxonomy" id="2761580"/>
    <lineage>
        <taxon>Bacteria</taxon>
        <taxon>Pseudomonadati</taxon>
        <taxon>Bacteroidota</taxon>
        <taxon>Flavobacteriia</taxon>
        <taxon>Flavobacteriales</taxon>
        <taxon>Owenweeksiaceae</taxon>
        <taxon>Croceimicrobium</taxon>
    </lineage>
</organism>
<sequence length="1626" mass="174050">MKNKLRLVWAFLFFTPGLIWSQQAANYSFSVSSSTYQELGPSANSLSAILADNASADVPIGFNFTFEGVSYDTVSAASDGFISFIKGAASTSGNDLDNGSSSRRPLVAPLWDDHDGKASTSAALYETTGSAPNRVFTFEWRDWEWSWNASDSVVSFQVKLYESTNVVEFHYRWECDSCITGPDASIGLSGASSFLSVYDVGTANPKVSNSSEYASLDTVVTDEVYSFTPPACPSPVLDSIHNITTAGFDVYWSGVTGDDVIINWGPAGFNQATSTAQNLDTSNTGMYGISGLTAGALYDVYLRRICSGGNSQWLGPIKVQLPCLAQSLPYSEDFNGSLGCFTVADSAGSADTWTWTADYSGSDLDGNPGFAFVNSDGAGSTSMDEYLISPVIDASAITGSLILEFDQYYLWYSSDNGYVEVYDGTNWVTVLSQNSTIGAWSNPNHQRIDLTSYANANLQVRFHYTAYYDWYWAVDNFSIQEELCNTSSNLGLIAAYSDSITINWDAGQGTSFGIEYGPAGFSPGSGTFASTTDTFYTATGLNTNSPYEFYLTDTCAGGSFSQTIGPFAANTTCTSASLPYIEDFEVWPLSCWDSTASAGFNWEPSGSSPDRYAYANFYWNSTGRAVISSRPINISQDAQVRFYWSHSYDSFYPDDQLLVRALSLNGSGVWDTILNLKGSTFDDPTAGGTTAGNFIEEILLLDPAVYTGNDVVIEIQGITDFGPDLFINDFNVEAVPPCPQVQNLRDSATTAWESILKWDDVSGNGSSYQVWFGPQGFYQGTQTTAGSQVILSSDTLLVDTLSGLSCYEYLVRSICGPGDSSVWTGPYSFCTPPTCPDPSALNASNSQLSQVDLDWTGGGASNFNLAIGAPGFSPAPSNIVNVSTNSYTATSLNAGTTYEAYVRDSCGLGDVSDWVGPISFTTAYNTNFLDNFDAFSFNNGGWQEADGQLSSTTNFTSTSSSWGADDYGNNTSNSSSQRVNIFYDGQYEWLISPSIYLDPAITNLQVEFDAAVTDYASTAQGYFGSDDSLALVISTDNGLSWSDANIIWLKTANDTIDSTGEHIILPLSGYSGYVKFGFYAGSTVDDPEDTDWFIDNFEVRTPRACANPTGLAVNGISTTGAVGHWTPGSAVILSTDIILTTAGQSPANGTVLNPTAADSIIFSNLTPSTRYCFYIVEECANGFSDTIGPECFTTQCLPMTAPYSQNFDSAPAQDPFDGIPCWTVIGPGASDIELVDVPDFGVANAPSAPNAVELNDGNFTAGDTAILVSPTFSDLGTGLNRISFEVAFESTVESLFVGLLDNPYDAGSLRIVDTITTTTAGVYQSYTYDFNDPALIGSAQNIALVHGTDIYEVYVDNFVYEAITVACQVPTALNVTATGCDTLSVDWTSNSGGSIIQYGPSGFTPGQGSFTGIVTSPFDITGLPLNTEFDVWVADTCGSDTSAYAGPFTLKTDSVGPIWASFTAQITNVTMTSADVSFDASASTNAVSYDWTFDNGSTGTGVNTNTSYAANGTYNVTLTVTDRCGATDDTTVAVVVQGISLEEEMLNSKIAIYPNPNKGQFNLELPNTGSSFDLTVTDLAGKVIYEQAELRSDSEHQISLPSVAKGVYMVILRSEGKRISRRLIIE</sequence>
<dbReference type="Pfam" id="PF18911">
    <property type="entry name" value="PKD_4"/>
    <property type="match status" value="1"/>
</dbReference>
<reference evidence="5 6" key="1">
    <citation type="submission" date="2020-08" db="EMBL/GenBank/DDBJ databases">
        <title>Croceimicrobium hydrocarbonivorans gen. nov., sp. nov., a novel marine bacterium isolated from a bacterial consortium that degrades polyethylene terephthalate.</title>
        <authorList>
            <person name="Liu R."/>
        </authorList>
    </citation>
    <scope>NUCLEOTIDE SEQUENCE [LARGE SCALE GENOMIC DNA]</scope>
    <source>
        <strain evidence="5 6">A20-9</strain>
    </source>
</reference>
<feature type="signal peptide" evidence="2">
    <location>
        <begin position="1"/>
        <end position="24"/>
    </location>
</feature>
<dbReference type="Gene3D" id="2.60.40.10">
    <property type="entry name" value="Immunoglobulins"/>
    <property type="match status" value="4"/>
</dbReference>
<dbReference type="PROSITE" id="PS50853">
    <property type="entry name" value="FN3"/>
    <property type="match status" value="4"/>
</dbReference>
<dbReference type="SUPFAM" id="SSF49899">
    <property type="entry name" value="Concanavalin A-like lectins/glucanases"/>
    <property type="match status" value="1"/>
</dbReference>
<dbReference type="SUPFAM" id="SSF49265">
    <property type="entry name" value="Fibronectin type III"/>
    <property type="match status" value="3"/>
</dbReference>
<proteinExistence type="predicted"/>
<dbReference type="InterPro" id="IPR035986">
    <property type="entry name" value="PKD_dom_sf"/>
</dbReference>
<protein>
    <submittedName>
        <fullName evidence="5">T9SS type A sorting domain-containing protein</fullName>
    </submittedName>
</protein>
<dbReference type="Proteomes" id="UP000516305">
    <property type="component" value="Chromosome"/>
</dbReference>
<dbReference type="EMBL" id="CP060139">
    <property type="protein sequence ID" value="QNR24712.1"/>
    <property type="molecule type" value="Genomic_DNA"/>
</dbReference>
<dbReference type="CDD" id="cd00146">
    <property type="entry name" value="PKD"/>
    <property type="match status" value="1"/>
</dbReference>